<evidence type="ECO:0000313" key="1">
    <source>
        <dbReference type="EMBL" id="GAA2360713.1"/>
    </source>
</evidence>
<dbReference type="SUPFAM" id="SSF159894">
    <property type="entry name" value="YgaC/TfoX-N like"/>
    <property type="match status" value="1"/>
</dbReference>
<accession>A0ABP5TTL1</accession>
<dbReference type="EMBL" id="BAAARV010000049">
    <property type="protein sequence ID" value="GAA2360713.1"/>
    <property type="molecule type" value="Genomic_DNA"/>
</dbReference>
<reference evidence="2" key="1">
    <citation type="journal article" date="2019" name="Int. J. Syst. Evol. Microbiol.">
        <title>The Global Catalogue of Microorganisms (GCM) 10K type strain sequencing project: providing services to taxonomists for standard genome sequencing and annotation.</title>
        <authorList>
            <consortium name="The Broad Institute Genomics Platform"/>
            <consortium name="The Broad Institute Genome Sequencing Center for Infectious Disease"/>
            <person name="Wu L."/>
            <person name="Ma J."/>
        </authorList>
    </citation>
    <scope>NUCLEOTIDE SEQUENCE [LARGE SCALE GENOMIC DNA]</scope>
    <source>
        <strain evidence="2">JCM 3272</strain>
    </source>
</reference>
<gene>
    <name evidence="1" type="ORF">GCM10010170_055730</name>
</gene>
<sequence length="110" mass="11747">MTAQERFEDLVDELAAIAGVTPPSPGRGFGSSALKYRGRIFAMLVRGHLVVKLPEARVTELVAAGEGRHFDAGKGTPMREWFTLGEPSGLSWSALSRAALAHAGGDRNSR</sequence>
<evidence type="ECO:0000313" key="2">
    <source>
        <dbReference type="Proteomes" id="UP001501444"/>
    </source>
</evidence>
<evidence type="ECO:0008006" key="3">
    <source>
        <dbReference type="Google" id="ProtNLM"/>
    </source>
</evidence>
<dbReference type="RefSeq" id="WP_344615485.1">
    <property type="nucleotide sequence ID" value="NZ_BAAARV010000049.1"/>
</dbReference>
<organism evidence="1 2">
    <name type="scientific">Dactylosporangium salmoneum</name>
    <dbReference type="NCBI Taxonomy" id="53361"/>
    <lineage>
        <taxon>Bacteria</taxon>
        <taxon>Bacillati</taxon>
        <taxon>Actinomycetota</taxon>
        <taxon>Actinomycetes</taxon>
        <taxon>Micromonosporales</taxon>
        <taxon>Micromonosporaceae</taxon>
        <taxon>Dactylosporangium</taxon>
    </lineage>
</organism>
<keyword evidence="2" id="KW-1185">Reference proteome</keyword>
<comment type="caution">
    <text evidence="1">The sequence shown here is derived from an EMBL/GenBank/DDBJ whole genome shotgun (WGS) entry which is preliminary data.</text>
</comment>
<protein>
    <recommendedName>
        <fullName evidence="3">TfoX N-terminal domain-containing protein</fullName>
    </recommendedName>
</protein>
<name>A0ABP5TTL1_9ACTN</name>
<proteinExistence type="predicted"/>
<dbReference type="Proteomes" id="UP001501444">
    <property type="component" value="Unassembled WGS sequence"/>
</dbReference>